<evidence type="ECO:0000313" key="3">
    <source>
        <dbReference type="EMBL" id="GIM44806.1"/>
    </source>
</evidence>
<dbReference type="EMBL" id="BOQE01000001">
    <property type="protein sequence ID" value="GIM44806.1"/>
    <property type="molecule type" value="Genomic_DNA"/>
</dbReference>
<proteinExistence type="predicted"/>
<accession>A0AAV4LAM3</accession>
<dbReference type="InterPro" id="IPR003788">
    <property type="entry name" value="NDUFAF7"/>
</dbReference>
<dbReference type="GO" id="GO:0035243">
    <property type="term" value="F:protein-arginine omega-N symmetric methyltransferase activity"/>
    <property type="evidence" value="ECO:0007669"/>
    <property type="project" value="TreeGrafter"/>
</dbReference>
<dbReference type="SUPFAM" id="SSF53335">
    <property type="entry name" value="S-adenosyl-L-methionine-dependent methyltransferases"/>
    <property type="match status" value="1"/>
</dbReference>
<keyword evidence="2" id="KW-0808">Transferase</keyword>
<keyword evidence="4" id="KW-1185">Reference proteome</keyword>
<dbReference type="InterPro" id="IPR038375">
    <property type="entry name" value="NDUFAF7_sf"/>
</dbReference>
<dbReference type="RefSeq" id="WP_282198061.1">
    <property type="nucleotide sequence ID" value="NZ_BOQE01000001.1"/>
</dbReference>
<dbReference type="Proteomes" id="UP001057291">
    <property type="component" value="Unassembled WGS sequence"/>
</dbReference>
<keyword evidence="1 3" id="KW-0489">Methyltransferase</keyword>
<dbReference type="InterPro" id="IPR029063">
    <property type="entry name" value="SAM-dependent_MTases_sf"/>
</dbReference>
<dbReference type="PANTHER" id="PTHR12049:SF7">
    <property type="entry name" value="PROTEIN ARGININE METHYLTRANSFERASE NDUFAF7, MITOCHONDRIAL"/>
    <property type="match status" value="1"/>
</dbReference>
<dbReference type="AlphaFoldDB" id="A0AAV4LAM3"/>
<comment type="caution">
    <text evidence="3">The sequence shown here is derived from an EMBL/GenBank/DDBJ whole genome shotgun (WGS) entry which is preliminary data.</text>
</comment>
<protein>
    <submittedName>
        <fullName evidence="3">SAM-dependent methyltransferase</fullName>
    </submittedName>
</protein>
<name>A0AAV4LAM3_9BACL</name>
<evidence type="ECO:0000256" key="2">
    <source>
        <dbReference type="ARBA" id="ARBA00022679"/>
    </source>
</evidence>
<dbReference type="Gene3D" id="3.40.50.12710">
    <property type="match status" value="1"/>
</dbReference>
<dbReference type="Pfam" id="PF02636">
    <property type="entry name" value="Methyltransf_28"/>
    <property type="match status" value="1"/>
</dbReference>
<evidence type="ECO:0000313" key="4">
    <source>
        <dbReference type="Proteomes" id="UP001057291"/>
    </source>
</evidence>
<evidence type="ECO:0000256" key="1">
    <source>
        <dbReference type="ARBA" id="ARBA00022603"/>
    </source>
</evidence>
<sequence length="319" mass="36675">MNPLIARIQQKIREAGGRITFASFMEEVLYHPLFGYYNRDSITIGEGGDFYTAPMVHPIFGQCVARQILEIWEQMGCPTKFTVIEMGAGNGTLARDMLQEWRKDESFSEALTYIIVEQSPVLQKQQKQQLKETKASLDWYWKLSEIPQYGKLTGVIVSNELFDALPVHRLMMENGELVERYVTWMEDAFKEVSGPISDERFAEILDIRMLEQLLEGDRLDVSLRTGEVLREMANLLSRGCIITFDYGDEQPDVYLKYVSKGGIRCYFHQKLQYNPFEKIGEQDITADVDFTYLMRTGEEVGLQTAGITTQTNFWQGSDS</sequence>
<gene>
    <name evidence="3" type="ORF">DNHGIG_03550</name>
</gene>
<dbReference type="GO" id="GO:0032259">
    <property type="term" value="P:methylation"/>
    <property type="evidence" value="ECO:0007669"/>
    <property type="project" value="UniProtKB-KW"/>
</dbReference>
<dbReference type="PANTHER" id="PTHR12049">
    <property type="entry name" value="PROTEIN ARGININE METHYLTRANSFERASE NDUFAF7, MITOCHONDRIAL"/>
    <property type="match status" value="1"/>
</dbReference>
<reference evidence="3" key="1">
    <citation type="journal article" date="2023" name="Int. J. Syst. Evol. Microbiol.">
        <title>Collibacillus ludicampi gen. nov., sp. nov., a new soil bacterium of the family Alicyclobacillaceae.</title>
        <authorList>
            <person name="Jojima T."/>
            <person name="Ioku Y."/>
            <person name="Fukuta Y."/>
            <person name="Shirasaka N."/>
            <person name="Matsumura Y."/>
            <person name="Mori M."/>
        </authorList>
    </citation>
    <scope>NUCLEOTIDE SEQUENCE</scope>
    <source>
        <strain evidence="3">TP075</strain>
    </source>
</reference>
<organism evidence="3 4">
    <name type="scientific">Collibacillus ludicampi</name>
    <dbReference type="NCBI Taxonomy" id="2771369"/>
    <lineage>
        <taxon>Bacteria</taxon>
        <taxon>Bacillati</taxon>
        <taxon>Bacillota</taxon>
        <taxon>Bacilli</taxon>
        <taxon>Bacillales</taxon>
        <taxon>Alicyclobacillaceae</taxon>
        <taxon>Collibacillus</taxon>
    </lineage>
</organism>